<accession>A0A1B6CRB9</accession>
<organism evidence="2">
    <name type="scientific">Clastoptera arizonana</name>
    <name type="common">Arizona spittle bug</name>
    <dbReference type="NCBI Taxonomy" id="38151"/>
    <lineage>
        <taxon>Eukaryota</taxon>
        <taxon>Metazoa</taxon>
        <taxon>Ecdysozoa</taxon>
        <taxon>Arthropoda</taxon>
        <taxon>Hexapoda</taxon>
        <taxon>Insecta</taxon>
        <taxon>Pterygota</taxon>
        <taxon>Neoptera</taxon>
        <taxon>Paraneoptera</taxon>
        <taxon>Hemiptera</taxon>
        <taxon>Auchenorrhyncha</taxon>
        <taxon>Cercopoidea</taxon>
        <taxon>Clastopteridae</taxon>
        <taxon>Clastoptera</taxon>
    </lineage>
</organism>
<protein>
    <submittedName>
        <fullName evidence="2">Uncharacterized protein</fullName>
    </submittedName>
</protein>
<dbReference type="EMBL" id="GEDC01021334">
    <property type="protein sequence ID" value="JAS15964.1"/>
    <property type="molecule type" value="Transcribed_RNA"/>
</dbReference>
<proteinExistence type="predicted"/>
<feature type="region of interest" description="Disordered" evidence="1">
    <location>
        <begin position="113"/>
        <end position="135"/>
    </location>
</feature>
<evidence type="ECO:0000313" key="2">
    <source>
        <dbReference type="EMBL" id="JAS15964.1"/>
    </source>
</evidence>
<name>A0A1B6CRB9_9HEMI</name>
<reference evidence="2" key="1">
    <citation type="submission" date="2015-12" db="EMBL/GenBank/DDBJ databases">
        <title>De novo transcriptome assembly of four potential Pierce s Disease insect vectors from Arizona vineyards.</title>
        <authorList>
            <person name="Tassone E.E."/>
        </authorList>
    </citation>
    <scope>NUCLEOTIDE SEQUENCE</scope>
</reference>
<feature type="compositionally biased region" description="Polar residues" evidence="1">
    <location>
        <begin position="113"/>
        <end position="126"/>
    </location>
</feature>
<gene>
    <name evidence="2" type="ORF">g.11896</name>
</gene>
<dbReference type="AlphaFoldDB" id="A0A1B6CRB9"/>
<sequence length="135" mass="14852">TLCDDIISTEISNDSFNTKRSRECNNDSVVNGKSSLSKAPNEQIPIFGLDQSLTTASNTNSAKNDLFDIYTVNEDSQKNISFNKMLCDDIISTEFSNDSFNTKRSHECNNDSVVNGKSSLSNSPNEQIPICGLDQ</sequence>
<feature type="non-terminal residue" evidence="2">
    <location>
        <position position="1"/>
    </location>
</feature>
<evidence type="ECO:0000256" key="1">
    <source>
        <dbReference type="SAM" id="MobiDB-lite"/>
    </source>
</evidence>
<feature type="non-terminal residue" evidence="2">
    <location>
        <position position="135"/>
    </location>
</feature>